<gene>
    <name evidence="16" type="primary">ACSL1</name>
    <name evidence="16" type="synonym">LOC108901504</name>
</gene>
<comment type="catalytic activity">
    <reaction evidence="8">
        <text>a long-chain fatty acid + ATP + CoA = a long-chain fatty acyl-CoA + AMP + diphosphate</text>
        <dbReference type="Rhea" id="RHEA:15421"/>
        <dbReference type="ChEBI" id="CHEBI:30616"/>
        <dbReference type="ChEBI" id="CHEBI:33019"/>
        <dbReference type="ChEBI" id="CHEBI:57287"/>
        <dbReference type="ChEBI" id="CHEBI:57560"/>
        <dbReference type="ChEBI" id="CHEBI:83139"/>
        <dbReference type="ChEBI" id="CHEBI:456215"/>
        <dbReference type="EC" id="6.2.1.3"/>
    </reaction>
    <physiologicalReaction direction="left-to-right" evidence="8">
        <dbReference type="Rhea" id="RHEA:15422"/>
    </physiologicalReaction>
</comment>
<dbReference type="InterPro" id="IPR045311">
    <property type="entry name" value="LC-FACS_euk"/>
</dbReference>
<dbReference type="PANTHER" id="PTHR43272">
    <property type="entry name" value="LONG-CHAIN-FATTY-ACID--COA LIGASE"/>
    <property type="match status" value="1"/>
</dbReference>
<evidence type="ECO:0000256" key="14">
    <source>
        <dbReference type="RuleBase" id="RU369030"/>
    </source>
</evidence>
<keyword evidence="4 14" id="KW-0276">Fatty acid metabolism</keyword>
<evidence type="ECO:0000256" key="6">
    <source>
        <dbReference type="ARBA" id="ARBA00023098"/>
    </source>
</evidence>
<reference evidence="16" key="2">
    <citation type="submission" date="2025-08" db="UniProtKB">
        <authorList>
            <consortium name="Ensembl"/>
        </authorList>
    </citation>
    <scope>IDENTIFICATION</scope>
</reference>
<dbReference type="PANTHER" id="PTHR43272:SF28">
    <property type="entry name" value="LONG-CHAIN-FATTY-ACID--COA LIGASE 1"/>
    <property type="match status" value="1"/>
</dbReference>
<sequence length="708" mass="78937">TLTFDFTSGLSTHYYQTHPTEFFQKLRMPDLNDVSQYIRSASTPMLVSMGAVAAATTYYLATRPKALPSVCDLSMQSVEVPGGDLARRSPLQSGDGHLAHLYDDGRTLYEFFLRGARVSNNGPCLGSRKPKQPYEWMSYREVMERTENLGSAFLHKGHSKTTDPHIGIFSQNRPEWTISELACYTYSLVSVPLYDTLGTEAIAYIIDKASISTIICDVVDKVNLVLDCVKDKTHSVKTIVLMETPSAELVSRGQQAGIHIFSLQEMEVSRRLFLSFPPQPEDMAVICFTSGTTGNPKGAMLTHGNIVSNCSAFIKMTEVRDDVMLSFLPLAHMFERRVVQGVMLVHGARIGFFQGDIRRLPDDLNTLKPTVFPVVPRLLNRMYDKIFGQANTSLKRWLLGFAYRRKEAEMMKGIVRRDSIWDRLIFRKVQASLGGCVRLMVTGAAPISPTVLTFLRAAIGCQFYEGYGQTECTAGCTMTMPGDWSAGHVGAPLPCNSVKLVDVPEMNYLAVNGEGEVCVKGTNVFLGYLKDPEKTAETIDEDGWVHTGDIGKWLPNGTLKIVDRKKHIFKLAQGEYIAPEKIENVYIRSDAVAQVFVHGDSLQACLVAVVVPDPDFLSGWTKRTLGLEGSYQELCGRKEVKAAILEDMLRLGKDGGLKSFEQVKAIYIHTELFSIENGLLTPTMKAKRNELRQHFKPQIEELYAEIKM</sequence>
<comment type="catalytic activity">
    <reaction evidence="9">
        <text>12-hydroxy-(5Z,8Z,10E,14Z)-eicosatetraenoate + ATP + CoA = 12-hydroxy-(5Z,8Z,10E,14Z)-eicosatetraenoyl-CoA + AMP + diphosphate</text>
        <dbReference type="Rhea" id="RHEA:52112"/>
        <dbReference type="ChEBI" id="CHEBI:30616"/>
        <dbReference type="ChEBI" id="CHEBI:33019"/>
        <dbReference type="ChEBI" id="CHEBI:57287"/>
        <dbReference type="ChEBI" id="CHEBI:90718"/>
        <dbReference type="ChEBI" id="CHEBI:136408"/>
        <dbReference type="ChEBI" id="CHEBI:456215"/>
    </reaction>
    <physiologicalReaction direction="left-to-right" evidence="9">
        <dbReference type="Rhea" id="RHEA:52113"/>
    </physiologicalReaction>
</comment>
<evidence type="ECO:0000313" key="16">
    <source>
        <dbReference type="Ensembl" id="ENSLCAP00010058622.1"/>
    </source>
</evidence>
<evidence type="ECO:0000256" key="13">
    <source>
        <dbReference type="ARBA" id="ARBA00049139"/>
    </source>
</evidence>
<evidence type="ECO:0000256" key="11">
    <source>
        <dbReference type="ARBA" id="ARBA00024548"/>
    </source>
</evidence>
<dbReference type="SUPFAM" id="SSF56801">
    <property type="entry name" value="Acetyl-CoA synthetase-like"/>
    <property type="match status" value="1"/>
</dbReference>
<evidence type="ECO:0000259" key="15">
    <source>
        <dbReference type="Pfam" id="PF00501"/>
    </source>
</evidence>
<dbReference type="Gene3D" id="3.40.50.12780">
    <property type="entry name" value="N-terminal domain of ligase-like"/>
    <property type="match status" value="1"/>
</dbReference>
<name>A0A4W6G6D6_LATCA</name>
<dbReference type="Ensembl" id="ENSLCAT00010060223.1">
    <property type="protein sequence ID" value="ENSLCAP00010058622.1"/>
    <property type="gene ID" value="ENSLCAG00010027323.1"/>
</dbReference>
<dbReference type="InterPro" id="IPR042099">
    <property type="entry name" value="ANL_N_sf"/>
</dbReference>
<dbReference type="GeneTree" id="ENSGT00940000154508"/>
<keyword evidence="3 14" id="KW-0547">Nucleotide-binding</keyword>
<dbReference type="GO" id="GO:0005783">
    <property type="term" value="C:endoplasmic reticulum"/>
    <property type="evidence" value="ECO:0007669"/>
    <property type="project" value="TreeGrafter"/>
</dbReference>
<dbReference type="Gene3D" id="3.30.300.30">
    <property type="match status" value="1"/>
</dbReference>
<comment type="catalytic activity">
    <reaction evidence="11">
        <text>(5Z,8Z,11Z,14Z)-eicosatetraenoate + ATP + CoA = (5Z,8Z,11Z,14Z)-eicosatetraenoyl-CoA + AMP + diphosphate</text>
        <dbReference type="Rhea" id="RHEA:19713"/>
        <dbReference type="ChEBI" id="CHEBI:30616"/>
        <dbReference type="ChEBI" id="CHEBI:32395"/>
        <dbReference type="ChEBI" id="CHEBI:33019"/>
        <dbReference type="ChEBI" id="CHEBI:57287"/>
        <dbReference type="ChEBI" id="CHEBI:57368"/>
        <dbReference type="ChEBI" id="CHEBI:456215"/>
        <dbReference type="EC" id="6.2.1.15"/>
    </reaction>
    <physiologicalReaction direction="left-to-right" evidence="11">
        <dbReference type="Rhea" id="RHEA:19714"/>
    </physiologicalReaction>
</comment>
<evidence type="ECO:0000256" key="8">
    <source>
        <dbReference type="ARBA" id="ARBA00024484"/>
    </source>
</evidence>
<keyword evidence="17" id="KW-1185">Reference proteome</keyword>
<evidence type="ECO:0000256" key="7">
    <source>
        <dbReference type="ARBA" id="ARBA00024469"/>
    </source>
</evidence>
<evidence type="ECO:0000256" key="9">
    <source>
        <dbReference type="ARBA" id="ARBA00024495"/>
    </source>
</evidence>
<comment type="catalytic activity">
    <reaction evidence="13">
        <text>hexadecanoate + ATP + CoA = hexadecanoyl-CoA + AMP + diphosphate</text>
        <dbReference type="Rhea" id="RHEA:30751"/>
        <dbReference type="ChEBI" id="CHEBI:7896"/>
        <dbReference type="ChEBI" id="CHEBI:30616"/>
        <dbReference type="ChEBI" id="CHEBI:33019"/>
        <dbReference type="ChEBI" id="CHEBI:57287"/>
        <dbReference type="ChEBI" id="CHEBI:57379"/>
        <dbReference type="ChEBI" id="CHEBI:456215"/>
    </reaction>
    <physiologicalReaction direction="left-to-right" evidence="13">
        <dbReference type="Rhea" id="RHEA:30752"/>
    </physiologicalReaction>
</comment>
<dbReference type="GO" id="GO:0016020">
    <property type="term" value="C:membrane"/>
    <property type="evidence" value="ECO:0007669"/>
    <property type="project" value="TreeGrafter"/>
</dbReference>
<keyword evidence="5 14" id="KW-0067">ATP-binding</keyword>
<evidence type="ECO:0000256" key="3">
    <source>
        <dbReference type="ARBA" id="ARBA00022741"/>
    </source>
</evidence>
<dbReference type="InterPro" id="IPR020845">
    <property type="entry name" value="AMP-binding_CS"/>
</dbReference>
<comment type="catalytic activity">
    <reaction evidence="7">
        <text>5-hydroxy-(6E,8Z,11Z,14Z)-eicosatetraenoate + ATP + CoA = 5-hydroxy-(6E,8Z,11Z,14Z)-eicosatetraenoyl-CoA + AMP + diphosphate</text>
        <dbReference type="Rhea" id="RHEA:52108"/>
        <dbReference type="ChEBI" id="CHEBI:30616"/>
        <dbReference type="ChEBI" id="CHEBI:33019"/>
        <dbReference type="ChEBI" id="CHEBI:57287"/>
        <dbReference type="ChEBI" id="CHEBI:65341"/>
        <dbReference type="ChEBI" id="CHEBI:136407"/>
        <dbReference type="ChEBI" id="CHEBI:456215"/>
    </reaction>
    <physiologicalReaction direction="left-to-right" evidence="7">
        <dbReference type="Rhea" id="RHEA:52109"/>
    </physiologicalReaction>
</comment>
<proteinExistence type="inferred from homology"/>
<protein>
    <recommendedName>
        <fullName evidence="14">Long-chain-fatty-acid--CoA ligase</fullName>
        <ecNumber evidence="14">6.2.1.3</ecNumber>
    </recommendedName>
</protein>
<keyword evidence="2 14" id="KW-0436">Ligase</keyword>
<comment type="catalytic activity">
    <reaction evidence="12">
        <text>(E)-hexadec-2-enoate + ATP + CoA = (2E)-hexadecenoyl-CoA + AMP + diphosphate</text>
        <dbReference type="Rhea" id="RHEA:36139"/>
        <dbReference type="ChEBI" id="CHEBI:30616"/>
        <dbReference type="ChEBI" id="CHEBI:33019"/>
        <dbReference type="ChEBI" id="CHEBI:57287"/>
        <dbReference type="ChEBI" id="CHEBI:61526"/>
        <dbReference type="ChEBI" id="CHEBI:72745"/>
        <dbReference type="ChEBI" id="CHEBI:456215"/>
    </reaction>
    <physiologicalReaction direction="left-to-right" evidence="12">
        <dbReference type="Rhea" id="RHEA:36140"/>
    </physiologicalReaction>
</comment>
<feature type="domain" description="AMP-dependent synthetase/ligase" evidence="15">
    <location>
        <begin position="132"/>
        <end position="529"/>
    </location>
</feature>
<comment type="catalytic activity">
    <reaction evidence="10">
        <text>15-hydroxy-(5Z,8Z,11Z,13E)-eicosatetraenoate + ATP + CoA = 15-hydroxy-(5Z,8Z,11Z,13E)-eicosatetraenoyl-CoA + AMP + diphosphate</text>
        <dbReference type="Rhea" id="RHEA:52116"/>
        <dbReference type="ChEBI" id="CHEBI:30616"/>
        <dbReference type="ChEBI" id="CHEBI:33019"/>
        <dbReference type="ChEBI" id="CHEBI:57287"/>
        <dbReference type="ChEBI" id="CHEBI:78832"/>
        <dbReference type="ChEBI" id="CHEBI:136409"/>
        <dbReference type="ChEBI" id="CHEBI:456215"/>
    </reaction>
    <physiologicalReaction direction="left-to-right" evidence="10">
        <dbReference type="Rhea" id="RHEA:52117"/>
    </physiologicalReaction>
</comment>
<accession>A0A4W6G6D6</accession>
<keyword evidence="6 14" id="KW-0443">Lipid metabolism</keyword>
<dbReference type="AlphaFoldDB" id="A0A4W6G6D6"/>
<comment type="similarity">
    <text evidence="1 14">Belongs to the ATP-dependent AMP-binding enzyme family.</text>
</comment>
<dbReference type="GO" id="GO:0047676">
    <property type="term" value="F:arachidonate-CoA ligase activity"/>
    <property type="evidence" value="ECO:0007669"/>
    <property type="project" value="UniProtKB-EC"/>
</dbReference>
<evidence type="ECO:0000256" key="4">
    <source>
        <dbReference type="ARBA" id="ARBA00022832"/>
    </source>
</evidence>
<evidence type="ECO:0000256" key="2">
    <source>
        <dbReference type="ARBA" id="ARBA00022598"/>
    </source>
</evidence>
<evidence type="ECO:0000313" key="17">
    <source>
        <dbReference type="Proteomes" id="UP000314980"/>
    </source>
</evidence>
<dbReference type="Pfam" id="PF00501">
    <property type="entry name" value="AMP-binding"/>
    <property type="match status" value="1"/>
</dbReference>
<organism evidence="16 17">
    <name type="scientific">Lates calcarifer</name>
    <name type="common">Barramundi</name>
    <name type="synonym">Holocentrus calcarifer</name>
    <dbReference type="NCBI Taxonomy" id="8187"/>
    <lineage>
        <taxon>Eukaryota</taxon>
        <taxon>Metazoa</taxon>
        <taxon>Chordata</taxon>
        <taxon>Craniata</taxon>
        <taxon>Vertebrata</taxon>
        <taxon>Euteleostomi</taxon>
        <taxon>Actinopterygii</taxon>
        <taxon>Neopterygii</taxon>
        <taxon>Teleostei</taxon>
        <taxon>Neoteleostei</taxon>
        <taxon>Acanthomorphata</taxon>
        <taxon>Carangaria</taxon>
        <taxon>Carangaria incertae sedis</taxon>
        <taxon>Centropomidae</taxon>
        <taxon>Lates</taxon>
    </lineage>
</organism>
<reference evidence="16" key="3">
    <citation type="submission" date="2025-09" db="UniProtKB">
        <authorList>
            <consortium name="Ensembl"/>
        </authorList>
    </citation>
    <scope>IDENTIFICATION</scope>
</reference>
<dbReference type="Proteomes" id="UP000314980">
    <property type="component" value="Unassembled WGS sequence"/>
</dbReference>
<dbReference type="GO" id="GO:0005524">
    <property type="term" value="F:ATP binding"/>
    <property type="evidence" value="ECO:0007669"/>
    <property type="project" value="UniProtKB-KW"/>
</dbReference>
<evidence type="ECO:0000256" key="5">
    <source>
        <dbReference type="ARBA" id="ARBA00022840"/>
    </source>
</evidence>
<dbReference type="PROSITE" id="PS00455">
    <property type="entry name" value="AMP_BINDING"/>
    <property type="match status" value="1"/>
</dbReference>
<reference evidence="17" key="1">
    <citation type="submission" date="2015-09" db="EMBL/GenBank/DDBJ databases">
        <authorList>
            <person name="Sai Rama Sridatta P."/>
        </authorList>
    </citation>
    <scope>NUCLEOTIDE SEQUENCE [LARGE SCALE GENOMIC DNA]</scope>
</reference>
<comment type="function">
    <text evidence="14">Catalyzes the conversion of long-chain fatty acids to their active form acyl-CoAs for both synthesis of cellular lipids, and degradation via beta-oxidation.</text>
</comment>
<dbReference type="EC" id="6.2.1.3" evidence="14"/>
<dbReference type="InterPro" id="IPR045851">
    <property type="entry name" value="AMP-bd_C_sf"/>
</dbReference>
<evidence type="ECO:0000256" key="10">
    <source>
        <dbReference type="ARBA" id="ARBA00024532"/>
    </source>
</evidence>
<evidence type="ECO:0000256" key="1">
    <source>
        <dbReference type="ARBA" id="ARBA00006432"/>
    </source>
</evidence>
<evidence type="ECO:0000256" key="12">
    <source>
        <dbReference type="ARBA" id="ARBA00024565"/>
    </source>
</evidence>
<dbReference type="InterPro" id="IPR000873">
    <property type="entry name" value="AMP-dep_synth/lig_dom"/>
</dbReference>
<dbReference type="CDD" id="cd05927">
    <property type="entry name" value="LC-FACS_euk"/>
    <property type="match status" value="1"/>
</dbReference>